<keyword evidence="6 10" id="KW-0342">GTP-binding</keyword>
<dbReference type="Gene3D" id="1.20.120.140">
    <property type="entry name" value="Signal recognition particle SRP54, nucleotide-binding domain"/>
    <property type="match status" value="1"/>
</dbReference>
<dbReference type="EMBL" id="CP054719">
    <property type="protein sequence ID" value="QOL19627.1"/>
    <property type="molecule type" value="Genomic_DNA"/>
</dbReference>
<keyword evidence="4 10" id="KW-0378">Hydrolase</keyword>
<evidence type="ECO:0000256" key="4">
    <source>
        <dbReference type="ARBA" id="ARBA00022801"/>
    </source>
</evidence>
<dbReference type="CDD" id="cd18539">
    <property type="entry name" value="SRP_G"/>
    <property type="match status" value="1"/>
</dbReference>
<dbReference type="GO" id="GO:0008312">
    <property type="term" value="F:7S RNA binding"/>
    <property type="evidence" value="ECO:0007669"/>
    <property type="project" value="InterPro"/>
</dbReference>
<feature type="binding site" evidence="10">
    <location>
        <begin position="188"/>
        <end position="192"/>
    </location>
    <ligand>
        <name>GTP</name>
        <dbReference type="ChEBI" id="CHEBI:37565"/>
    </ligand>
</feature>
<protein>
    <recommendedName>
        <fullName evidence="10">Signal recognition particle protein</fullName>
        <ecNumber evidence="10">3.6.5.4</ecNumber>
    </recommendedName>
    <alternativeName>
        <fullName evidence="10">Fifty-four homolog</fullName>
    </alternativeName>
</protein>
<dbReference type="InterPro" id="IPR013822">
    <property type="entry name" value="Signal_recog_particl_SRP54_hlx"/>
</dbReference>
<dbReference type="GO" id="GO:0005525">
    <property type="term" value="F:GTP binding"/>
    <property type="evidence" value="ECO:0007669"/>
    <property type="project" value="UniProtKB-UniRule"/>
</dbReference>
<evidence type="ECO:0000256" key="10">
    <source>
        <dbReference type="HAMAP-Rule" id="MF_00306"/>
    </source>
</evidence>
<dbReference type="Pfam" id="PF02978">
    <property type="entry name" value="SRP_SPB"/>
    <property type="match status" value="1"/>
</dbReference>
<reference evidence="12 13" key="1">
    <citation type="submission" date="2020-06" db="EMBL/GenBank/DDBJ databases">
        <title>The endosymbiont of the kinetoplastid Bodo saltans is a Paracaedibacter-like alpha-proteobacterium possessing a putative toxin-antitoxin system.</title>
        <authorList>
            <person name="Midha S."/>
            <person name="Rigden D.J."/>
            <person name="Siozios S."/>
            <person name="Hurst G.D.D."/>
            <person name="Jackson A.P."/>
        </authorList>
    </citation>
    <scope>NUCLEOTIDE SEQUENCE [LARGE SCALE GENOMIC DNA]</scope>
    <source>
        <strain evidence="12">Lake Konstanz</strain>
    </source>
</reference>
<feature type="domain" description="SRP54-type proteins GTP-binding" evidence="11">
    <location>
        <begin position="267"/>
        <end position="280"/>
    </location>
</feature>
<evidence type="ECO:0000256" key="7">
    <source>
        <dbReference type="ARBA" id="ARBA00023135"/>
    </source>
</evidence>
<dbReference type="PANTHER" id="PTHR11564:SF5">
    <property type="entry name" value="SIGNAL RECOGNITION PARTICLE SUBUNIT SRP54"/>
    <property type="match status" value="1"/>
</dbReference>
<evidence type="ECO:0000256" key="6">
    <source>
        <dbReference type="ARBA" id="ARBA00023134"/>
    </source>
</evidence>
<dbReference type="Proteomes" id="UP000594001">
    <property type="component" value="Chromosome"/>
</dbReference>
<dbReference type="InterPro" id="IPR042101">
    <property type="entry name" value="SRP54_N_sf"/>
</dbReference>
<dbReference type="NCBIfam" id="TIGR00959">
    <property type="entry name" value="ffh"/>
    <property type="match status" value="1"/>
</dbReference>
<evidence type="ECO:0000313" key="12">
    <source>
        <dbReference type="EMBL" id="QOL19627.1"/>
    </source>
</evidence>
<dbReference type="InterPro" id="IPR000897">
    <property type="entry name" value="SRP54_GTPase_dom"/>
</dbReference>
<keyword evidence="10" id="KW-0963">Cytoplasm</keyword>
<dbReference type="SMART" id="SM00963">
    <property type="entry name" value="SRP54_N"/>
    <property type="match status" value="1"/>
</dbReference>
<dbReference type="PANTHER" id="PTHR11564">
    <property type="entry name" value="SIGNAL RECOGNITION PARTICLE 54K PROTEIN SRP54"/>
    <property type="match status" value="1"/>
</dbReference>
<dbReference type="InterPro" id="IPR036891">
    <property type="entry name" value="Signal_recog_part_SRP54_M_sf"/>
</dbReference>
<accession>A0A7L9RSN9</accession>
<keyword evidence="3 10" id="KW-0547">Nucleotide-binding</keyword>
<comment type="similarity">
    <text evidence="2 10">Belongs to the GTP-binding SRP family. SRP54 subfamily.</text>
</comment>
<dbReference type="InterPro" id="IPR027417">
    <property type="entry name" value="P-loop_NTPase"/>
</dbReference>
<comment type="subcellular location">
    <subcellularLocation>
        <location evidence="1">Cell inner membrane</location>
        <topology evidence="1">Peripheral membrane protein</topology>
        <orientation evidence="1">Cytoplasmic side</orientation>
    </subcellularLocation>
    <subcellularLocation>
        <location evidence="10">Cytoplasm</location>
    </subcellularLocation>
    <text evidence="10">The SRP-RNC complex is targeted to the cytoplasmic membrane.</text>
</comment>
<evidence type="ECO:0000313" key="13">
    <source>
        <dbReference type="Proteomes" id="UP000594001"/>
    </source>
</evidence>
<dbReference type="Pfam" id="PF00448">
    <property type="entry name" value="SRP54"/>
    <property type="match status" value="1"/>
</dbReference>
<dbReference type="GO" id="GO:0048500">
    <property type="term" value="C:signal recognition particle"/>
    <property type="evidence" value="ECO:0007669"/>
    <property type="project" value="UniProtKB-UniRule"/>
</dbReference>
<dbReference type="SMART" id="SM00962">
    <property type="entry name" value="SRP54"/>
    <property type="match status" value="1"/>
</dbReference>
<comment type="domain">
    <text evidence="10">Composed of three domains: the N-terminal N domain, which is responsible for interactions with the ribosome, the central G domain, which binds GTP, and the C-terminal M domain, which binds the RNA and the signal sequence of the RNC.</text>
</comment>
<gene>
    <name evidence="10 12" type="primary">ffh</name>
    <name evidence="12" type="ORF">CPBP_00391</name>
</gene>
<proteinExistence type="inferred from homology"/>
<keyword evidence="5 10" id="KW-0694">RNA-binding</keyword>
<evidence type="ECO:0000259" key="11">
    <source>
        <dbReference type="PROSITE" id="PS00300"/>
    </source>
</evidence>
<dbReference type="InterPro" id="IPR022941">
    <property type="entry name" value="SRP54"/>
</dbReference>
<dbReference type="PROSITE" id="PS00300">
    <property type="entry name" value="SRP54"/>
    <property type="match status" value="1"/>
</dbReference>
<evidence type="ECO:0000256" key="1">
    <source>
        <dbReference type="ARBA" id="ARBA00004515"/>
    </source>
</evidence>
<dbReference type="AlphaFoldDB" id="A0A7L9RSN9"/>
<dbReference type="Gene3D" id="3.40.50.300">
    <property type="entry name" value="P-loop containing nucleotide triphosphate hydrolases"/>
    <property type="match status" value="1"/>
</dbReference>
<dbReference type="InterPro" id="IPR003593">
    <property type="entry name" value="AAA+_ATPase"/>
</dbReference>
<dbReference type="InterPro" id="IPR004125">
    <property type="entry name" value="Signal_recog_particle_SRP54_M"/>
</dbReference>
<keyword evidence="13" id="KW-1185">Reference proteome</keyword>
<name>A0A7L9RSN9_9PROT</name>
<dbReference type="SUPFAM" id="SSF47446">
    <property type="entry name" value="Signal peptide-binding domain"/>
    <property type="match status" value="1"/>
</dbReference>
<feature type="binding site" evidence="10">
    <location>
        <begin position="246"/>
        <end position="249"/>
    </location>
    <ligand>
        <name>GTP</name>
        <dbReference type="ChEBI" id="CHEBI:37565"/>
    </ligand>
</feature>
<dbReference type="GO" id="GO:0005886">
    <property type="term" value="C:plasma membrane"/>
    <property type="evidence" value="ECO:0007669"/>
    <property type="project" value="UniProtKB-SubCell"/>
</dbReference>
<comment type="function">
    <text evidence="10">Involved in targeting and insertion of nascent membrane proteins into the cytoplasmic membrane. Binds to the hydrophobic signal sequence of the ribosome-nascent chain (RNC) as it emerges from the ribosomes. The SRP-RNC complex is then targeted to the cytoplasmic membrane where it interacts with the SRP receptor FtsY. Interaction with FtsY leads to the transfer of the RNC complex to the Sec translocase for insertion into the membrane, the hydrolysis of GTP by both Ffh and FtsY, and the dissociation of the SRP-FtsY complex into the individual components.</text>
</comment>
<dbReference type="SMART" id="SM00382">
    <property type="entry name" value="AAA"/>
    <property type="match status" value="1"/>
</dbReference>
<comment type="catalytic activity">
    <reaction evidence="9 10">
        <text>GTP + H2O = GDP + phosphate + H(+)</text>
        <dbReference type="Rhea" id="RHEA:19669"/>
        <dbReference type="ChEBI" id="CHEBI:15377"/>
        <dbReference type="ChEBI" id="CHEBI:15378"/>
        <dbReference type="ChEBI" id="CHEBI:37565"/>
        <dbReference type="ChEBI" id="CHEBI:43474"/>
        <dbReference type="ChEBI" id="CHEBI:58189"/>
        <dbReference type="EC" id="3.6.5.4"/>
    </reaction>
</comment>
<dbReference type="GO" id="GO:0003924">
    <property type="term" value="F:GTPase activity"/>
    <property type="evidence" value="ECO:0007669"/>
    <property type="project" value="UniProtKB-UniRule"/>
</dbReference>
<dbReference type="Gene3D" id="1.10.260.30">
    <property type="entry name" value="Signal recognition particle, SRP54 subunit, M-domain"/>
    <property type="match status" value="1"/>
</dbReference>
<evidence type="ECO:0000256" key="3">
    <source>
        <dbReference type="ARBA" id="ARBA00022741"/>
    </source>
</evidence>
<comment type="subunit">
    <text evidence="10">Part of the signal recognition particle protein translocation system, which is composed of SRP and FtsY. SRP is a ribonucleoprotein composed of Ffh and a 4.5S RNA molecule.</text>
</comment>
<evidence type="ECO:0000256" key="2">
    <source>
        <dbReference type="ARBA" id="ARBA00005450"/>
    </source>
</evidence>
<dbReference type="KEGG" id="pbal:CPBP_00391"/>
<dbReference type="GO" id="GO:0006614">
    <property type="term" value="P:SRP-dependent cotranslational protein targeting to membrane"/>
    <property type="evidence" value="ECO:0007669"/>
    <property type="project" value="InterPro"/>
</dbReference>
<dbReference type="SUPFAM" id="SSF52540">
    <property type="entry name" value="P-loop containing nucleoside triphosphate hydrolases"/>
    <property type="match status" value="1"/>
</dbReference>
<evidence type="ECO:0000256" key="9">
    <source>
        <dbReference type="ARBA" id="ARBA00048027"/>
    </source>
</evidence>
<evidence type="ECO:0000256" key="5">
    <source>
        <dbReference type="ARBA" id="ARBA00022884"/>
    </source>
</evidence>
<organism evidence="12 13">
    <name type="scientific">Candidatus Bodocaedibacter vickermanii</name>
    <dbReference type="NCBI Taxonomy" id="2741701"/>
    <lineage>
        <taxon>Bacteria</taxon>
        <taxon>Pseudomonadati</taxon>
        <taxon>Pseudomonadota</taxon>
        <taxon>Alphaproteobacteria</taxon>
        <taxon>Holosporales</taxon>
        <taxon>Candidatus Paracaedibacteraceae</taxon>
        <taxon>Candidatus Bodocaedibacter</taxon>
    </lineage>
</organism>
<dbReference type="HAMAP" id="MF_00306">
    <property type="entry name" value="SRP54"/>
    <property type="match status" value="1"/>
</dbReference>
<dbReference type="InterPro" id="IPR004780">
    <property type="entry name" value="SRP"/>
</dbReference>
<feature type="binding site" evidence="10">
    <location>
        <begin position="105"/>
        <end position="112"/>
    </location>
    <ligand>
        <name>GTP</name>
        <dbReference type="ChEBI" id="CHEBI:37565"/>
    </ligand>
</feature>
<keyword evidence="8 10" id="KW-0687">Ribonucleoprotein</keyword>
<keyword evidence="7 10" id="KW-0733">Signal recognition particle</keyword>
<dbReference type="EC" id="3.6.5.4" evidence="10"/>
<sequence>MFGSLSQKLTSILDKLKNRGSLTEDDVKGAMREVRIALLEADVALPVVRDFIAKATEKAIGQDVLKSITPGQMVVKIVHDTLVDVLGESQELKLTHIPTVILMAGLQGSGKTTFSGKLAMYLQKRFSNKKILMESLDVYRPAARAQLKILAEQVGVTYAGYDSDKPVQIAEQALSKAKKEGYDVLILDTAGRLQIDDALMQELETVVKKTSPHEVLFVADSLIGQEAYAVAETFKQRIPLTGVVLTRVDGDGRGGAALSIRTVTGCPIRFLSVGEKLHELELFDPNRIADRILGMGDIVGLVERVTETLDQEESEALAKRMQKGLFDLNDFEKQLSNMLKMGGFGGIMNMLPGMSKLKDKIDETKIDEKVIHRQIAVIRSMTQKERKNPKLLNASRKRRIAGGSGVEVQDVNRLLKQHQDMETVMKRMKKLGMSGLMKAGLKGLFNMK</sequence>
<evidence type="ECO:0000256" key="8">
    <source>
        <dbReference type="ARBA" id="ARBA00023274"/>
    </source>
</evidence>
<dbReference type="Pfam" id="PF02881">
    <property type="entry name" value="SRP54_N"/>
    <property type="match status" value="1"/>
</dbReference>